<evidence type="ECO:0000256" key="9">
    <source>
        <dbReference type="ARBA" id="ARBA00022801"/>
    </source>
</evidence>
<dbReference type="InterPro" id="IPR050725">
    <property type="entry name" value="CysQ/Inositol_MonoPase"/>
</dbReference>
<dbReference type="Gene3D" id="3.30.540.10">
    <property type="entry name" value="Fructose-1,6-Bisphosphatase, subunit A, domain 1"/>
    <property type="match status" value="1"/>
</dbReference>
<dbReference type="SUPFAM" id="SSF56655">
    <property type="entry name" value="Carbohydrate phosphatase"/>
    <property type="match status" value="1"/>
</dbReference>
<feature type="binding site" evidence="15">
    <location>
        <position position="150"/>
    </location>
    <ligand>
        <name>Mg(2+)</name>
        <dbReference type="ChEBI" id="CHEBI:18420"/>
        <label>1</label>
        <note>catalytic</note>
    </ligand>
</feature>
<organism evidence="17 18">
    <name type="scientific">Acanthoscelides obtectus</name>
    <name type="common">Bean weevil</name>
    <name type="synonym">Bruchus obtectus</name>
    <dbReference type="NCBI Taxonomy" id="200917"/>
    <lineage>
        <taxon>Eukaryota</taxon>
        <taxon>Metazoa</taxon>
        <taxon>Ecdysozoa</taxon>
        <taxon>Arthropoda</taxon>
        <taxon>Hexapoda</taxon>
        <taxon>Insecta</taxon>
        <taxon>Pterygota</taxon>
        <taxon>Neoptera</taxon>
        <taxon>Endopterygota</taxon>
        <taxon>Coleoptera</taxon>
        <taxon>Polyphaga</taxon>
        <taxon>Cucujiformia</taxon>
        <taxon>Chrysomeloidea</taxon>
        <taxon>Chrysomelidae</taxon>
        <taxon>Bruchinae</taxon>
        <taxon>Bruchini</taxon>
        <taxon>Acanthoscelides</taxon>
    </lineage>
</organism>
<dbReference type="FunFam" id="3.30.540.10:FF:000012">
    <property type="entry name" value="Blast:Putative inositol monophosphatase 3"/>
    <property type="match status" value="1"/>
</dbReference>
<keyword evidence="18" id="KW-1185">Reference proteome</keyword>
<gene>
    <name evidence="17" type="ORF">ACAOBT_LOCUS21601</name>
</gene>
<evidence type="ECO:0000256" key="14">
    <source>
        <dbReference type="ARBA" id="ARBA00042949"/>
    </source>
</evidence>
<evidence type="ECO:0000256" key="2">
    <source>
        <dbReference type="ARBA" id="ARBA00001946"/>
    </source>
</evidence>
<comment type="similarity">
    <text evidence="5">Belongs to the inositol monophosphatase superfamily.</text>
</comment>
<evidence type="ECO:0000313" key="18">
    <source>
        <dbReference type="Proteomes" id="UP001152888"/>
    </source>
</evidence>
<sequence>MNFGGAIRLNKAGICVLAILFIFLLYNFSKNDTIKEPSKISLNKLLNVAIEAAESGGRMVVATKDNMNLKSKGLTNEGLMDPLTAADLLSHCSMVQTLKHHFPSLRLISEEKAACLDNVGIPSSLKNIVDDQLEQEIADNEVVVWIDPLDATYEYSEKLYQYVTTMVCVAVKGKAVMGVIHSPFNKTTSWVWVDKTMSKDLSANLEVKKKNATKIVVSRSHRGEIESILKKNVNMNKNPYELIIAAGAGYKALQVAKGEADAYLHSTKIKKWDVCAGNAILSGLGGEMTDKYGDQIDYSDSNKVVLDGLVATLRNHDRFLGVF</sequence>
<evidence type="ECO:0000256" key="15">
    <source>
        <dbReference type="PIRSR" id="PIRSR600760-2"/>
    </source>
</evidence>
<dbReference type="GO" id="GO:0008254">
    <property type="term" value="F:3'-nucleotidase activity"/>
    <property type="evidence" value="ECO:0007669"/>
    <property type="project" value="TreeGrafter"/>
</dbReference>
<evidence type="ECO:0000256" key="4">
    <source>
        <dbReference type="ARBA" id="ARBA00005152"/>
    </source>
</evidence>
<comment type="subcellular location">
    <subcellularLocation>
        <location evidence="3">Membrane</location>
        <topology evidence="3">Single-pass membrane protein</topology>
    </subcellularLocation>
</comment>
<feature type="binding site" evidence="15">
    <location>
        <position position="147"/>
    </location>
    <ligand>
        <name>Mg(2+)</name>
        <dbReference type="ChEBI" id="CHEBI:18420"/>
        <label>1</label>
        <note>catalytic</note>
    </ligand>
</feature>
<evidence type="ECO:0000256" key="10">
    <source>
        <dbReference type="ARBA" id="ARBA00022842"/>
    </source>
</evidence>
<dbReference type="InterPro" id="IPR020550">
    <property type="entry name" value="Inositol_monophosphatase_CS"/>
</dbReference>
<dbReference type="GO" id="GO:0046872">
    <property type="term" value="F:metal ion binding"/>
    <property type="evidence" value="ECO:0007669"/>
    <property type="project" value="UniProtKB-KW"/>
</dbReference>
<dbReference type="Gene3D" id="3.40.190.80">
    <property type="match status" value="1"/>
</dbReference>
<accession>A0A9P0LFK6</accession>
<dbReference type="AlphaFoldDB" id="A0A9P0LFK6"/>
<evidence type="ECO:0000256" key="6">
    <source>
        <dbReference type="ARBA" id="ARBA00013106"/>
    </source>
</evidence>
<reference evidence="17" key="1">
    <citation type="submission" date="2022-03" db="EMBL/GenBank/DDBJ databases">
        <authorList>
            <person name="Sayadi A."/>
        </authorList>
    </citation>
    <scope>NUCLEOTIDE SEQUENCE</scope>
</reference>
<dbReference type="PANTHER" id="PTHR43028">
    <property type="entry name" value="3'(2'),5'-BISPHOSPHATE NUCLEOTIDASE 1"/>
    <property type="match status" value="1"/>
</dbReference>
<dbReference type="EC" id="3.1.3.25" evidence="6"/>
<dbReference type="GO" id="GO:0016020">
    <property type="term" value="C:membrane"/>
    <property type="evidence" value="ECO:0007669"/>
    <property type="project" value="UniProtKB-SubCell"/>
</dbReference>
<evidence type="ECO:0000256" key="12">
    <source>
        <dbReference type="ARBA" id="ARBA00023136"/>
    </source>
</evidence>
<dbReference type="InterPro" id="IPR000760">
    <property type="entry name" value="Inositol_monophosphatase-like"/>
</dbReference>
<comment type="pathway">
    <text evidence="4">Polyol metabolism; myo-inositol biosynthesis; myo-inositol from D-glucose 6-phosphate: step 2/2.</text>
</comment>
<evidence type="ECO:0000256" key="5">
    <source>
        <dbReference type="ARBA" id="ARBA00009759"/>
    </source>
</evidence>
<dbReference type="PROSITE" id="PS00630">
    <property type="entry name" value="IMP_2"/>
    <property type="match status" value="1"/>
</dbReference>
<keyword evidence="11 16" id="KW-1133">Transmembrane helix</keyword>
<dbReference type="Proteomes" id="UP001152888">
    <property type="component" value="Unassembled WGS sequence"/>
</dbReference>
<evidence type="ECO:0000256" key="13">
    <source>
        <dbReference type="ARBA" id="ARBA00042119"/>
    </source>
</evidence>
<comment type="caution">
    <text evidence="17">The sequence shown here is derived from an EMBL/GenBank/DDBJ whole genome shotgun (WGS) entry which is preliminary data.</text>
</comment>
<comment type="catalytic activity">
    <reaction evidence="1">
        <text>a myo-inositol phosphate + H2O = myo-inositol + phosphate</text>
        <dbReference type="Rhea" id="RHEA:24056"/>
        <dbReference type="ChEBI" id="CHEBI:15377"/>
        <dbReference type="ChEBI" id="CHEBI:17268"/>
        <dbReference type="ChEBI" id="CHEBI:43474"/>
        <dbReference type="ChEBI" id="CHEBI:84139"/>
        <dbReference type="EC" id="3.1.3.25"/>
    </reaction>
</comment>
<keyword evidence="12 16" id="KW-0472">Membrane</keyword>
<evidence type="ECO:0000256" key="1">
    <source>
        <dbReference type="ARBA" id="ARBA00001033"/>
    </source>
</evidence>
<feature type="binding site" evidence="15">
    <location>
        <position position="110"/>
    </location>
    <ligand>
        <name>Mg(2+)</name>
        <dbReference type="ChEBI" id="CHEBI:18420"/>
        <label>1</label>
        <note>catalytic</note>
    </ligand>
</feature>
<dbReference type="GO" id="GO:0052834">
    <property type="term" value="F:inositol monophosphate phosphatase activity"/>
    <property type="evidence" value="ECO:0007669"/>
    <property type="project" value="UniProtKB-EC"/>
</dbReference>
<keyword evidence="10 15" id="KW-0460">Magnesium</keyword>
<protein>
    <recommendedName>
        <fullName evidence="6">inositol-phosphate phosphatase</fullName>
        <ecNumber evidence="6">3.1.3.25</ecNumber>
    </recommendedName>
    <alternativeName>
        <fullName evidence="14">Inositol-1(or 4)-monophosphatase 3</fullName>
    </alternativeName>
    <alternativeName>
        <fullName evidence="13">Myo-inositol monophosphatase A3</fullName>
    </alternativeName>
</protein>
<name>A0A9P0LFK6_ACAOB</name>
<evidence type="ECO:0000256" key="16">
    <source>
        <dbReference type="SAM" id="Phobius"/>
    </source>
</evidence>
<dbReference type="GO" id="GO:0012505">
    <property type="term" value="C:endomembrane system"/>
    <property type="evidence" value="ECO:0007669"/>
    <property type="project" value="TreeGrafter"/>
</dbReference>
<keyword evidence="7 16" id="KW-0812">Transmembrane</keyword>
<dbReference type="OrthoDB" id="74460at2759"/>
<dbReference type="PANTHER" id="PTHR43028:SF4">
    <property type="entry name" value="INOSITOL MONOPHOSPHATASE 3"/>
    <property type="match status" value="1"/>
</dbReference>
<evidence type="ECO:0000256" key="7">
    <source>
        <dbReference type="ARBA" id="ARBA00022692"/>
    </source>
</evidence>
<dbReference type="GO" id="GO:0005737">
    <property type="term" value="C:cytoplasm"/>
    <property type="evidence" value="ECO:0007669"/>
    <property type="project" value="UniProtKB-ARBA"/>
</dbReference>
<feature type="binding site" evidence="15">
    <location>
        <position position="149"/>
    </location>
    <ligand>
        <name>Mg(2+)</name>
        <dbReference type="ChEBI" id="CHEBI:18420"/>
        <label>1</label>
        <note>catalytic</note>
    </ligand>
</feature>
<evidence type="ECO:0000313" key="17">
    <source>
        <dbReference type="EMBL" id="CAH1993601.1"/>
    </source>
</evidence>
<comment type="cofactor">
    <cofactor evidence="2 15">
        <name>Mg(2+)</name>
        <dbReference type="ChEBI" id="CHEBI:18420"/>
    </cofactor>
</comment>
<proteinExistence type="inferred from homology"/>
<evidence type="ECO:0000256" key="8">
    <source>
        <dbReference type="ARBA" id="ARBA00022723"/>
    </source>
</evidence>
<evidence type="ECO:0000256" key="3">
    <source>
        <dbReference type="ARBA" id="ARBA00004167"/>
    </source>
</evidence>
<evidence type="ECO:0000256" key="11">
    <source>
        <dbReference type="ARBA" id="ARBA00022989"/>
    </source>
</evidence>
<dbReference type="Pfam" id="PF00459">
    <property type="entry name" value="Inositol_P"/>
    <property type="match status" value="1"/>
</dbReference>
<dbReference type="GO" id="GO:0046854">
    <property type="term" value="P:phosphatidylinositol phosphate biosynthetic process"/>
    <property type="evidence" value="ECO:0007669"/>
    <property type="project" value="InterPro"/>
</dbReference>
<keyword evidence="8 15" id="KW-0479">Metal-binding</keyword>
<dbReference type="EMBL" id="CAKOFQ010007176">
    <property type="protein sequence ID" value="CAH1993601.1"/>
    <property type="molecule type" value="Genomic_DNA"/>
</dbReference>
<feature type="transmembrane region" description="Helical" evidence="16">
    <location>
        <begin position="12"/>
        <end position="29"/>
    </location>
</feature>
<keyword evidence="9" id="KW-0378">Hydrolase</keyword>
<feature type="binding site" evidence="15">
    <location>
        <position position="273"/>
    </location>
    <ligand>
        <name>Mg(2+)</name>
        <dbReference type="ChEBI" id="CHEBI:18420"/>
        <label>1</label>
        <note>catalytic</note>
    </ligand>
</feature>